<gene>
    <name evidence="5" type="ORF">RQP53_23535</name>
</gene>
<accession>A0ABU3PI89</accession>
<dbReference type="Proteomes" id="UP001246372">
    <property type="component" value="Unassembled WGS sequence"/>
</dbReference>
<evidence type="ECO:0000256" key="2">
    <source>
        <dbReference type="ARBA" id="ARBA00022963"/>
    </source>
</evidence>
<name>A0ABU3PI89_9BURK</name>
<evidence type="ECO:0000313" key="6">
    <source>
        <dbReference type="Proteomes" id="UP001246372"/>
    </source>
</evidence>
<dbReference type="PIRSF" id="PIRSF031982">
    <property type="entry name" value="UCP031982_abhydr"/>
    <property type="match status" value="1"/>
</dbReference>
<evidence type="ECO:0000256" key="3">
    <source>
        <dbReference type="ARBA" id="ARBA00023098"/>
    </source>
</evidence>
<keyword evidence="6" id="KW-1185">Reference proteome</keyword>
<protein>
    <submittedName>
        <fullName evidence="5">Dienelactone hydrolase</fullName>
    </submittedName>
</protein>
<keyword evidence="1 5" id="KW-0378">Hydrolase</keyword>
<dbReference type="SUPFAM" id="SSF53474">
    <property type="entry name" value="alpha/beta-Hydrolases"/>
    <property type="match status" value="1"/>
</dbReference>
<dbReference type="EMBL" id="JAVXZY010000014">
    <property type="protein sequence ID" value="MDT9002273.1"/>
    <property type="molecule type" value="Genomic_DNA"/>
</dbReference>
<dbReference type="InterPro" id="IPR029058">
    <property type="entry name" value="AB_hydrolase_fold"/>
</dbReference>
<sequence length="369" mass="39266">MTSKTNNTKATKTTTTTTAGRSTAASRPLMRWLAGGLALLLAAPAWAGLGFTTLAATEQDGPVSVYYPSAAGESAEAAAPLGLMLAFDAPPQRGNGRLVMISHGSGGSPWVHAGLARALVDAGFVVAMPEHRDDNYRHGSRPGPDSWKLRPAEVTRAIDAIGRDARFAPLLQLDKVGVFGMSAGGHTALVLAGGRWSPSRFRDQCLAHLGEDFQSCVGLITSLKGNGLDGLKQWLARRILSWRFDDETLHGHTDPRIAAVVAAVPSAAHFEMSSFEQLAAPLALMTARQDAWLHPQFHSDRVLAACPRCELLAELKTGGHGAYLSPLPPGLSGLIGAMINDPPGFDRSTEVPAVNRKVLAYFDRLLRNN</sequence>
<keyword evidence="2" id="KW-0442">Lipid degradation</keyword>
<dbReference type="InterPro" id="IPR016986">
    <property type="entry name" value="UCP031982_abhydr"/>
</dbReference>
<evidence type="ECO:0000256" key="1">
    <source>
        <dbReference type="ARBA" id="ARBA00022801"/>
    </source>
</evidence>
<reference evidence="5" key="1">
    <citation type="submission" date="2023-09" db="EMBL/GenBank/DDBJ databases">
        <title>Paucibacter sp. APW11 Genome sequencing and assembly.</title>
        <authorList>
            <person name="Kim I."/>
        </authorList>
    </citation>
    <scope>NUCLEOTIDE SEQUENCE</scope>
    <source>
        <strain evidence="5">APW11</strain>
    </source>
</reference>
<keyword evidence="3" id="KW-0443">Lipid metabolism</keyword>
<dbReference type="Gene3D" id="3.40.50.1820">
    <property type="entry name" value="alpha/beta hydrolase"/>
    <property type="match status" value="1"/>
</dbReference>
<dbReference type="PANTHER" id="PTHR10272">
    <property type="entry name" value="PLATELET-ACTIVATING FACTOR ACETYLHYDROLASE"/>
    <property type="match status" value="1"/>
</dbReference>
<evidence type="ECO:0000313" key="5">
    <source>
        <dbReference type="EMBL" id="MDT9002273.1"/>
    </source>
</evidence>
<dbReference type="GO" id="GO:0016787">
    <property type="term" value="F:hydrolase activity"/>
    <property type="evidence" value="ECO:0007669"/>
    <property type="project" value="UniProtKB-KW"/>
</dbReference>
<evidence type="ECO:0000256" key="4">
    <source>
        <dbReference type="SAM" id="MobiDB-lite"/>
    </source>
</evidence>
<proteinExistence type="predicted"/>
<feature type="region of interest" description="Disordered" evidence="4">
    <location>
        <begin position="1"/>
        <end position="23"/>
    </location>
</feature>
<dbReference type="PANTHER" id="PTHR10272:SF0">
    <property type="entry name" value="PLATELET-ACTIVATING FACTOR ACETYLHYDROLASE"/>
    <property type="match status" value="1"/>
</dbReference>
<organism evidence="5 6">
    <name type="scientific">Roseateles aquae</name>
    <dbReference type="NCBI Taxonomy" id="3077235"/>
    <lineage>
        <taxon>Bacteria</taxon>
        <taxon>Pseudomonadati</taxon>
        <taxon>Pseudomonadota</taxon>
        <taxon>Betaproteobacteria</taxon>
        <taxon>Burkholderiales</taxon>
        <taxon>Sphaerotilaceae</taxon>
        <taxon>Roseateles</taxon>
    </lineage>
</organism>
<comment type="caution">
    <text evidence="5">The sequence shown here is derived from an EMBL/GenBank/DDBJ whole genome shotgun (WGS) entry which is preliminary data.</text>
</comment>